<dbReference type="AlphaFoldDB" id="A0AA86J541"/>
<keyword evidence="2" id="KW-0732">Signal</keyword>
<accession>A0AA86J541</accession>
<dbReference type="Proteomes" id="UP001329151">
    <property type="component" value="Chromosome"/>
</dbReference>
<protein>
    <recommendedName>
        <fullName evidence="5">Secreted protein</fullName>
    </recommendedName>
</protein>
<feature type="chain" id="PRO_5041711760" description="Secreted protein" evidence="2">
    <location>
        <begin position="21"/>
        <end position="91"/>
    </location>
</feature>
<reference evidence="3 4" key="1">
    <citation type="submission" date="2023-10" db="EMBL/GenBank/DDBJ databases">
        <title>Complete Genome Sequence of Limnobacter thiooxidans CS-K2T, Isolated from freshwater lake sediments in Bavaria, Germany.</title>
        <authorList>
            <person name="Naruki M."/>
            <person name="Watanabe A."/>
            <person name="Warashina T."/>
            <person name="Morita T."/>
            <person name="Arakawa K."/>
        </authorList>
    </citation>
    <scope>NUCLEOTIDE SEQUENCE [LARGE SCALE GENOMIC DNA]</scope>
    <source>
        <strain evidence="3 4">CS-K2</strain>
    </source>
</reference>
<dbReference type="RefSeq" id="WP_130557425.1">
    <property type="nucleotide sequence ID" value="NZ_AP028947.1"/>
</dbReference>
<sequence>MKLHYLVALALWGLAWPVHSDTAAQTLEYQSAFEGYQAYSDLEIQNWPTMNELVDEIGGWRVYAREPYENSESPAQPKEEMPVQQKNGGVR</sequence>
<dbReference type="KEGG" id="lto:RGQ30_30050"/>
<feature type="region of interest" description="Disordered" evidence="1">
    <location>
        <begin position="68"/>
        <end position="91"/>
    </location>
</feature>
<proteinExistence type="predicted"/>
<evidence type="ECO:0000313" key="3">
    <source>
        <dbReference type="EMBL" id="BET27504.1"/>
    </source>
</evidence>
<feature type="signal peptide" evidence="2">
    <location>
        <begin position="1"/>
        <end position="20"/>
    </location>
</feature>
<evidence type="ECO:0000256" key="1">
    <source>
        <dbReference type="SAM" id="MobiDB-lite"/>
    </source>
</evidence>
<keyword evidence="4" id="KW-1185">Reference proteome</keyword>
<organism evidence="3 4">
    <name type="scientific">Limnobacter thiooxidans</name>
    <dbReference type="NCBI Taxonomy" id="131080"/>
    <lineage>
        <taxon>Bacteria</taxon>
        <taxon>Pseudomonadati</taxon>
        <taxon>Pseudomonadota</taxon>
        <taxon>Betaproteobacteria</taxon>
        <taxon>Burkholderiales</taxon>
        <taxon>Burkholderiaceae</taxon>
        <taxon>Limnobacter</taxon>
    </lineage>
</organism>
<evidence type="ECO:0000256" key="2">
    <source>
        <dbReference type="SAM" id="SignalP"/>
    </source>
</evidence>
<dbReference type="EMBL" id="AP028947">
    <property type="protein sequence ID" value="BET27504.1"/>
    <property type="molecule type" value="Genomic_DNA"/>
</dbReference>
<evidence type="ECO:0008006" key="5">
    <source>
        <dbReference type="Google" id="ProtNLM"/>
    </source>
</evidence>
<evidence type="ECO:0000313" key="4">
    <source>
        <dbReference type="Proteomes" id="UP001329151"/>
    </source>
</evidence>
<name>A0AA86J541_9BURK</name>
<gene>
    <name evidence="3" type="ORF">RGQ30_30050</name>
</gene>